<reference evidence="15" key="1">
    <citation type="submission" date="2025-08" db="UniProtKB">
        <authorList>
            <consortium name="RefSeq"/>
        </authorList>
    </citation>
    <scope>IDENTIFICATION</scope>
</reference>
<evidence type="ECO:0000256" key="5">
    <source>
        <dbReference type="ARBA" id="ARBA00022826"/>
    </source>
</evidence>
<feature type="transmembrane region" description="Helical" evidence="12">
    <location>
        <begin position="396"/>
        <end position="414"/>
    </location>
</feature>
<dbReference type="CDD" id="cd00130">
    <property type="entry name" value="PAS"/>
    <property type="match status" value="1"/>
</dbReference>
<dbReference type="PANTHER" id="PTHR10217:SF435">
    <property type="entry name" value="POTASSIUM VOLTAGE-GATED CHANNEL PROTEIN EAG"/>
    <property type="match status" value="1"/>
</dbReference>
<keyword evidence="2" id="KW-0813">Transport</keyword>
<dbReference type="InterPro" id="IPR035965">
    <property type="entry name" value="PAS-like_dom_sf"/>
</dbReference>
<keyword evidence="3" id="KW-0633">Potassium transport</keyword>
<evidence type="ECO:0000256" key="10">
    <source>
        <dbReference type="ARBA" id="ARBA00023136"/>
    </source>
</evidence>
<keyword evidence="10 12" id="KW-0472">Membrane</keyword>
<keyword evidence="6" id="KW-0851">Voltage-gated channel</keyword>
<keyword evidence="7" id="KW-0630">Potassium</keyword>
<evidence type="ECO:0000256" key="9">
    <source>
        <dbReference type="ARBA" id="ARBA00023065"/>
    </source>
</evidence>
<evidence type="ECO:0000259" key="13">
    <source>
        <dbReference type="PROSITE" id="PS50042"/>
    </source>
</evidence>
<dbReference type="InterPro" id="IPR005821">
    <property type="entry name" value="Ion_trans_dom"/>
</dbReference>
<dbReference type="Gene3D" id="2.60.120.10">
    <property type="entry name" value="Jelly Rolls"/>
    <property type="match status" value="1"/>
</dbReference>
<dbReference type="RefSeq" id="XP_065661223.1">
    <property type="nucleotide sequence ID" value="XM_065805151.1"/>
</dbReference>
<keyword evidence="8 12" id="KW-1133">Transmembrane helix</keyword>
<dbReference type="InterPro" id="IPR014710">
    <property type="entry name" value="RmlC-like_jellyroll"/>
</dbReference>
<dbReference type="InterPro" id="IPR003938">
    <property type="entry name" value="K_chnl_volt-dep_EAG/ELK/ERG"/>
</dbReference>
<dbReference type="Pfam" id="PF00520">
    <property type="entry name" value="Ion_trans"/>
    <property type="match status" value="1"/>
</dbReference>
<sequence length="823" mass="94192">MTDTSQNRFLDSVIDYAKDSGGVFIIANALLQRNPIIYCSQSFSRQTGFTRSEVTRKDAFLYFLCGNHTSLSSREALKNAVLSKSKTQIEMILYNVAGHKKWYLVALIPVKDLNNIVSLLTIFFHDISYIKSPLTASPRLRWKKAVKKILNKPTPEDTFPNNKASLSTLYNYYDTLFIPEYGCKLKVPKYVISHSSPAKMLWDLFILVISFIYTAVIIPFVVCVNYKSRGMTAFDLVCNVFVVIDIVATFFTSFVDDDGVLVTNLPKIRLRYLKTWFAFDLLSALPYGLLDYTSNKHSKLITIVRVVKVFRLVRLVKVKDILAQYLENGVITLAIWILVFCLCAHWMACIWILIAREVDIPNQRRDSWLFFMVTQYDSSSYINITDFQVDNQSRTLVYVSALYYSLSSLTTCGFGNIAPNTFAEKVFGVVTMVFGCLMYAFIFGQVTNIISQLSETTNEYMSQLRAIRQFNSIYKIPKEIRNRVEHYFVSSWAVTKGTEEEKIMSKFPRSLQSDLCFHIHGDVFKNEPAFRHLSKNALRALSRYFWTSRTSPGDKIIYQGELVTSIYFVTCGSFEVKDGSSLIGLIGPGDSFGLRPVMEPSKSICEVQANSFGEIHGVSIDGIFESLSLFPMERDLFKYTFKLSFDITKKINNKPKLMAFDNKTKFFDKKTTTFDKKSLSADVKKDTDSEKDVTDIDHIVSNRSEGSNVSVSFLNVSTSFLNYSYHKEKEILFQTLPIDSIRNEFNAKTNNINAKMQIIETQMKIILDLLQKTNSSNNKDNWETFFEDDNKEWHSNKSKQSFIITFEAPARSKTAVIPFNDSD</sequence>
<dbReference type="InterPro" id="IPR000014">
    <property type="entry name" value="PAS"/>
</dbReference>
<gene>
    <name evidence="15" type="primary">LOC100206083</name>
</gene>
<dbReference type="Proteomes" id="UP001652625">
    <property type="component" value="Chromosome 09"/>
</dbReference>
<keyword evidence="5" id="KW-0631">Potassium channel</keyword>
<keyword evidence="14" id="KW-1185">Reference proteome</keyword>
<dbReference type="CDD" id="cd00038">
    <property type="entry name" value="CAP_ED"/>
    <property type="match status" value="1"/>
</dbReference>
<keyword evidence="4 12" id="KW-0812">Transmembrane</keyword>
<dbReference type="Gene3D" id="1.10.287.70">
    <property type="match status" value="1"/>
</dbReference>
<protein>
    <submittedName>
        <fullName evidence="15">Potassium voltage-gated channel subfamily H member 6 isoform X2</fullName>
    </submittedName>
</protein>
<evidence type="ECO:0000256" key="7">
    <source>
        <dbReference type="ARBA" id="ARBA00022958"/>
    </source>
</evidence>
<evidence type="ECO:0000256" key="8">
    <source>
        <dbReference type="ARBA" id="ARBA00022989"/>
    </source>
</evidence>
<feature type="transmembrane region" description="Helical" evidence="12">
    <location>
        <begin position="236"/>
        <end position="255"/>
    </location>
</feature>
<organism evidence="14 15">
    <name type="scientific">Hydra vulgaris</name>
    <name type="common">Hydra</name>
    <name type="synonym">Hydra attenuata</name>
    <dbReference type="NCBI Taxonomy" id="6087"/>
    <lineage>
        <taxon>Eukaryota</taxon>
        <taxon>Metazoa</taxon>
        <taxon>Cnidaria</taxon>
        <taxon>Hydrozoa</taxon>
        <taxon>Hydroidolina</taxon>
        <taxon>Anthoathecata</taxon>
        <taxon>Aplanulata</taxon>
        <taxon>Hydridae</taxon>
        <taxon>Hydra</taxon>
    </lineage>
</organism>
<dbReference type="InterPro" id="IPR000595">
    <property type="entry name" value="cNMP-bd_dom"/>
</dbReference>
<dbReference type="InterPro" id="IPR018490">
    <property type="entry name" value="cNMP-bd_dom_sf"/>
</dbReference>
<evidence type="ECO:0000256" key="2">
    <source>
        <dbReference type="ARBA" id="ARBA00022448"/>
    </source>
</evidence>
<evidence type="ECO:0000256" key="6">
    <source>
        <dbReference type="ARBA" id="ARBA00022882"/>
    </source>
</evidence>
<evidence type="ECO:0000256" key="11">
    <source>
        <dbReference type="ARBA" id="ARBA00023303"/>
    </source>
</evidence>
<dbReference type="Pfam" id="PF13426">
    <property type="entry name" value="PAS_9"/>
    <property type="match status" value="1"/>
</dbReference>
<dbReference type="Gene3D" id="3.30.450.20">
    <property type="entry name" value="PAS domain"/>
    <property type="match status" value="1"/>
</dbReference>
<name>A0ABM4CHL4_HYDVU</name>
<comment type="subcellular location">
    <subcellularLocation>
        <location evidence="1">Membrane</location>
        <topology evidence="1">Multi-pass membrane protein</topology>
    </subcellularLocation>
</comment>
<dbReference type="Pfam" id="PF00027">
    <property type="entry name" value="cNMP_binding"/>
    <property type="match status" value="1"/>
</dbReference>
<feature type="transmembrane region" description="Helical" evidence="12">
    <location>
        <begin position="426"/>
        <end position="444"/>
    </location>
</feature>
<dbReference type="PROSITE" id="PS50042">
    <property type="entry name" value="CNMP_BINDING_3"/>
    <property type="match status" value="1"/>
</dbReference>
<feature type="transmembrane region" description="Helical" evidence="12">
    <location>
        <begin position="200"/>
        <end position="224"/>
    </location>
</feature>
<dbReference type="PRINTS" id="PR01463">
    <property type="entry name" value="EAGCHANLFMLY"/>
</dbReference>
<dbReference type="PANTHER" id="PTHR10217">
    <property type="entry name" value="VOLTAGE AND LIGAND GATED POTASSIUM CHANNEL"/>
    <property type="match status" value="1"/>
</dbReference>
<keyword evidence="9" id="KW-0406">Ion transport</keyword>
<dbReference type="SMART" id="SM00100">
    <property type="entry name" value="cNMP"/>
    <property type="match status" value="1"/>
</dbReference>
<evidence type="ECO:0000313" key="14">
    <source>
        <dbReference type="Proteomes" id="UP001652625"/>
    </source>
</evidence>
<keyword evidence="11" id="KW-0407">Ion channel</keyword>
<proteinExistence type="predicted"/>
<evidence type="ECO:0000256" key="12">
    <source>
        <dbReference type="SAM" id="Phobius"/>
    </source>
</evidence>
<feature type="transmembrane region" description="Helical" evidence="12">
    <location>
        <begin position="333"/>
        <end position="355"/>
    </location>
</feature>
<evidence type="ECO:0000313" key="15">
    <source>
        <dbReference type="RefSeq" id="XP_065661223.1"/>
    </source>
</evidence>
<dbReference type="GeneID" id="100206083"/>
<dbReference type="Gene3D" id="1.10.1200.260">
    <property type="match status" value="1"/>
</dbReference>
<evidence type="ECO:0000256" key="4">
    <source>
        <dbReference type="ARBA" id="ARBA00022692"/>
    </source>
</evidence>
<feature type="domain" description="Cyclic nucleotide-binding" evidence="13">
    <location>
        <begin position="529"/>
        <end position="593"/>
    </location>
</feature>
<dbReference type="SUPFAM" id="SSF51206">
    <property type="entry name" value="cAMP-binding domain-like"/>
    <property type="match status" value="1"/>
</dbReference>
<evidence type="ECO:0000256" key="1">
    <source>
        <dbReference type="ARBA" id="ARBA00004141"/>
    </source>
</evidence>
<dbReference type="SUPFAM" id="SSF81324">
    <property type="entry name" value="Voltage-gated potassium channels"/>
    <property type="match status" value="1"/>
</dbReference>
<dbReference type="InterPro" id="IPR050818">
    <property type="entry name" value="KCNH_animal-type"/>
</dbReference>
<dbReference type="SUPFAM" id="SSF55785">
    <property type="entry name" value="PYP-like sensor domain (PAS domain)"/>
    <property type="match status" value="1"/>
</dbReference>
<evidence type="ECO:0000256" key="3">
    <source>
        <dbReference type="ARBA" id="ARBA00022538"/>
    </source>
</evidence>
<accession>A0ABM4CHL4</accession>